<evidence type="ECO:0000256" key="1">
    <source>
        <dbReference type="SAM" id="MobiDB-lite"/>
    </source>
</evidence>
<keyword evidence="3" id="KW-1185">Reference proteome</keyword>
<protein>
    <submittedName>
        <fullName evidence="2">Uncharacterized protein</fullName>
    </submittedName>
</protein>
<feature type="region of interest" description="Disordered" evidence="1">
    <location>
        <begin position="69"/>
        <end position="108"/>
    </location>
</feature>
<proteinExistence type="predicted"/>
<dbReference type="EMBL" id="JBGBPQ010000010">
    <property type="protein sequence ID" value="KAL1519020.1"/>
    <property type="molecule type" value="Genomic_DNA"/>
</dbReference>
<dbReference type="AlphaFoldDB" id="A0AB34JBH8"/>
<accession>A0AB34JBH8</accession>
<comment type="caution">
    <text evidence="2">The sequence shown here is derived from an EMBL/GenBank/DDBJ whole genome shotgun (WGS) entry which is preliminary data.</text>
</comment>
<sequence length="334" mass="35381">MAPKKKMKLFDKMTGTLNGVQFVLHEHGILVVGTEVGKRVTKRLKAGMDVNKSIEAAVNIILSADVQTAGGEPRGRTADVPAGGEPRGRPVAEGGGGEQGGRACTNDGDDELDFLRREVFAELGDIGVAAAAMARAASASSSVEAGEEQHPRERERKAVTRFDPVIAERGGGGWSKYELSRVGSRHHRVREESFAEVLHDARQLRENMQKLSDLVSAPDRSFNAVMERVAAIVCQLATAAVMYAAPSETELACGPLRVLLLNTLSTRRLIEAAAMAKRSRSRPPTLKRRRTGAEAAAATAAARSTAASMANAGNDNGVAPGELGVEAPDTTTVH</sequence>
<reference evidence="2 3" key="1">
    <citation type="journal article" date="2024" name="Science">
        <title>Giant polyketide synthase enzymes in the biosynthesis of giant marine polyether toxins.</title>
        <authorList>
            <person name="Fallon T.R."/>
            <person name="Shende V.V."/>
            <person name="Wierzbicki I.H."/>
            <person name="Pendleton A.L."/>
            <person name="Watervoot N.F."/>
            <person name="Auber R.P."/>
            <person name="Gonzalez D.J."/>
            <person name="Wisecaver J.H."/>
            <person name="Moore B.S."/>
        </authorList>
    </citation>
    <scope>NUCLEOTIDE SEQUENCE [LARGE SCALE GENOMIC DNA]</scope>
    <source>
        <strain evidence="2 3">12B1</strain>
    </source>
</reference>
<evidence type="ECO:0000313" key="2">
    <source>
        <dbReference type="EMBL" id="KAL1519020.1"/>
    </source>
</evidence>
<name>A0AB34JBH8_PRYPA</name>
<feature type="region of interest" description="Disordered" evidence="1">
    <location>
        <begin position="306"/>
        <end position="334"/>
    </location>
</feature>
<dbReference type="Proteomes" id="UP001515480">
    <property type="component" value="Unassembled WGS sequence"/>
</dbReference>
<organism evidence="2 3">
    <name type="scientific">Prymnesium parvum</name>
    <name type="common">Toxic golden alga</name>
    <dbReference type="NCBI Taxonomy" id="97485"/>
    <lineage>
        <taxon>Eukaryota</taxon>
        <taxon>Haptista</taxon>
        <taxon>Haptophyta</taxon>
        <taxon>Prymnesiophyceae</taxon>
        <taxon>Prymnesiales</taxon>
        <taxon>Prymnesiaceae</taxon>
        <taxon>Prymnesium</taxon>
    </lineage>
</organism>
<gene>
    <name evidence="2" type="ORF">AB1Y20_003288</name>
</gene>
<evidence type="ECO:0000313" key="3">
    <source>
        <dbReference type="Proteomes" id="UP001515480"/>
    </source>
</evidence>